<feature type="signal peptide" evidence="1">
    <location>
        <begin position="1"/>
        <end position="25"/>
    </location>
</feature>
<organism evidence="2 3">
    <name type="scientific">Arabidopsis thaliana x Arabidopsis arenosa</name>
    <dbReference type="NCBI Taxonomy" id="1240361"/>
    <lineage>
        <taxon>Eukaryota</taxon>
        <taxon>Viridiplantae</taxon>
        <taxon>Streptophyta</taxon>
        <taxon>Embryophyta</taxon>
        <taxon>Tracheophyta</taxon>
        <taxon>Spermatophyta</taxon>
        <taxon>Magnoliopsida</taxon>
        <taxon>eudicotyledons</taxon>
        <taxon>Gunneridae</taxon>
        <taxon>Pentapetalae</taxon>
        <taxon>rosids</taxon>
        <taxon>malvids</taxon>
        <taxon>Brassicales</taxon>
        <taxon>Brassicaceae</taxon>
        <taxon>Camelineae</taxon>
        <taxon>Arabidopsis</taxon>
    </lineage>
</organism>
<accession>A0A8T2AWN9</accession>
<gene>
    <name evidence="2" type="ORF">ISN45_Aa03g027350</name>
</gene>
<name>A0A8T2AWN9_9BRAS</name>
<comment type="caution">
    <text evidence="2">The sequence shown here is derived from an EMBL/GenBank/DDBJ whole genome shotgun (WGS) entry which is preliminary data.</text>
</comment>
<protein>
    <submittedName>
        <fullName evidence="2">Uncharacterized protein</fullName>
    </submittedName>
</protein>
<dbReference type="EMBL" id="JAEFBK010000008">
    <property type="protein sequence ID" value="KAG7578553.1"/>
    <property type="molecule type" value="Genomic_DNA"/>
</dbReference>
<evidence type="ECO:0000313" key="3">
    <source>
        <dbReference type="Proteomes" id="UP000694240"/>
    </source>
</evidence>
<keyword evidence="3" id="KW-1185">Reference proteome</keyword>
<dbReference type="Proteomes" id="UP000694240">
    <property type="component" value="Chromosome 8"/>
</dbReference>
<keyword evidence="1" id="KW-0732">Signal</keyword>
<evidence type="ECO:0000313" key="2">
    <source>
        <dbReference type="EMBL" id="KAG7578553.1"/>
    </source>
</evidence>
<feature type="chain" id="PRO_5035761766" evidence="1">
    <location>
        <begin position="26"/>
        <end position="84"/>
    </location>
</feature>
<reference evidence="2 3" key="1">
    <citation type="submission" date="2020-12" db="EMBL/GenBank/DDBJ databases">
        <title>Concerted genomic and epigenomic changes stabilize Arabidopsis allopolyploids.</title>
        <authorList>
            <person name="Chen Z."/>
        </authorList>
    </citation>
    <scope>NUCLEOTIDE SEQUENCE [LARGE SCALE GENOMIC DNA]</scope>
    <source>
        <strain evidence="2">Allo738</strain>
        <tissue evidence="2">Leaf</tissue>
    </source>
</reference>
<proteinExistence type="predicted"/>
<evidence type="ECO:0000256" key="1">
    <source>
        <dbReference type="SAM" id="SignalP"/>
    </source>
</evidence>
<sequence length="84" mass="9178">MKNVSLKLPLLIFFLVITSNLGAEARKLTGVDDTIIEVDAASPQYVAPDDTLNKAPSCKRDIDCSFQCPKGGFCNQRLGRCECL</sequence>
<dbReference type="AlphaFoldDB" id="A0A8T2AWN9"/>